<dbReference type="SUPFAM" id="SSF56935">
    <property type="entry name" value="Porins"/>
    <property type="match status" value="1"/>
</dbReference>
<feature type="chain" id="PRO_5009209546" description="TonB-dependent receptor" evidence="15">
    <location>
        <begin position="33"/>
        <end position="749"/>
    </location>
</feature>
<evidence type="ECO:0000256" key="7">
    <source>
        <dbReference type="ARBA" id="ARBA00023004"/>
    </source>
</evidence>
<evidence type="ECO:0000256" key="12">
    <source>
        <dbReference type="PROSITE-ProRule" id="PRU01360"/>
    </source>
</evidence>
<dbReference type="PROSITE" id="PS01156">
    <property type="entry name" value="TONB_DEPENDENT_REC_2"/>
    <property type="match status" value="1"/>
</dbReference>
<keyword evidence="8" id="KW-0406">Ion transport</keyword>
<feature type="signal peptide" evidence="15">
    <location>
        <begin position="1"/>
        <end position="32"/>
    </location>
</feature>
<protein>
    <recommendedName>
        <fullName evidence="20">TonB-dependent receptor</fullName>
    </recommendedName>
</protein>
<feature type="domain" description="TonB-dependent receptor-like beta-barrel" evidence="16">
    <location>
        <begin position="244"/>
        <end position="714"/>
    </location>
</feature>
<dbReference type="PROSITE" id="PS52016">
    <property type="entry name" value="TONB_DEPENDENT_REC_3"/>
    <property type="match status" value="1"/>
</dbReference>
<keyword evidence="5 12" id="KW-0812">Transmembrane</keyword>
<keyword evidence="11 12" id="KW-0998">Cell outer membrane</keyword>
<evidence type="ECO:0008006" key="20">
    <source>
        <dbReference type="Google" id="ProtNLM"/>
    </source>
</evidence>
<keyword evidence="6 15" id="KW-0732">Signal</keyword>
<dbReference type="Pfam" id="PF00593">
    <property type="entry name" value="TonB_dep_Rec_b-barrel"/>
    <property type="match status" value="1"/>
</dbReference>
<dbReference type="Proteomes" id="UP000175691">
    <property type="component" value="Unassembled WGS sequence"/>
</dbReference>
<comment type="similarity">
    <text evidence="12 14">Belongs to the TonB-dependent receptor family.</text>
</comment>
<evidence type="ECO:0000256" key="9">
    <source>
        <dbReference type="ARBA" id="ARBA00023077"/>
    </source>
</evidence>
<evidence type="ECO:0000256" key="8">
    <source>
        <dbReference type="ARBA" id="ARBA00023065"/>
    </source>
</evidence>
<evidence type="ECO:0000256" key="14">
    <source>
        <dbReference type="RuleBase" id="RU003357"/>
    </source>
</evidence>
<evidence type="ECO:0000313" key="19">
    <source>
        <dbReference type="Proteomes" id="UP000175691"/>
    </source>
</evidence>
<name>A0A1E7ZA16_9ALTE</name>
<dbReference type="InterPro" id="IPR012910">
    <property type="entry name" value="Plug_dom"/>
</dbReference>
<evidence type="ECO:0000256" key="13">
    <source>
        <dbReference type="PROSITE-ProRule" id="PRU10144"/>
    </source>
</evidence>
<evidence type="ECO:0000313" key="18">
    <source>
        <dbReference type="EMBL" id="OFC70360.1"/>
    </source>
</evidence>
<keyword evidence="3 12" id="KW-1134">Transmembrane beta strand</keyword>
<evidence type="ECO:0000259" key="17">
    <source>
        <dbReference type="Pfam" id="PF07715"/>
    </source>
</evidence>
<keyword evidence="7" id="KW-0408">Iron</keyword>
<dbReference type="InterPro" id="IPR010917">
    <property type="entry name" value="TonB_rcpt_CS"/>
</dbReference>
<feature type="short sequence motif" description="TonB C-terminal box" evidence="13">
    <location>
        <begin position="732"/>
        <end position="749"/>
    </location>
</feature>
<dbReference type="InterPro" id="IPR039426">
    <property type="entry name" value="TonB-dep_rcpt-like"/>
</dbReference>
<dbReference type="Pfam" id="PF07715">
    <property type="entry name" value="Plug"/>
    <property type="match status" value="1"/>
</dbReference>
<comment type="caution">
    <text evidence="18">The sequence shown here is derived from an EMBL/GenBank/DDBJ whole genome shotgun (WGS) entry which is preliminary data.</text>
</comment>
<dbReference type="AlphaFoldDB" id="A0A1E7ZA16"/>
<keyword evidence="10 12" id="KW-0472">Membrane</keyword>
<dbReference type="EMBL" id="MDHN01000029">
    <property type="protein sequence ID" value="OFC70360.1"/>
    <property type="molecule type" value="Genomic_DNA"/>
</dbReference>
<evidence type="ECO:0000256" key="6">
    <source>
        <dbReference type="ARBA" id="ARBA00022729"/>
    </source>
</evidence>
<dbReference type="GO" id="GO:0009279">
    <property type="term" value="C:cell outer membrane"/>
    <property type="evidence" value="ECO:0007669"/>
    <property type="project" value="UniProtKB-SubCell"/>
</dbReference>
<evidence type="ECO:0000256" key="10">
    <source>
        <dbReference type="ARBA" id="ARBA00023136"/>
    </source>
</evidence>
<dbReference type="InterPro" id="IPR036942">
    <property type="entry name" value="Beta-barrel_TonB_sf"/>
</dbReference>
<accession>A0A1E7ZA16</accession>
<organism evidence="18 19">
    <name type="scientific">Alteromonas confluentis</name>
    <dbReference type="NCBI Taxonomy" id="1656094"/>
    <lineage>
        <taxon>Bacteria</taxon>
        <taxon>Pseudomonadati</taxon>
        <taxon>Pseudomonadota</taxon>
        <taxon>Gammaproteobacteria</taxon>
        <taxon>Alteromonadales</taxon>
        <taxon>Alteromonadaceae</taxon>
        <taxon>Alteromonas/Salinimonas group</taxon>
        <taxon>Alteromonas</taxon>
    </lineage>
</organism>
<keyword evidence="19" id="KW-1185">Reference proteome</keyword>
<sequence>MKESTSAFLKQRQKLKLVTAIGLALTAMQSNAEEADAAGVPDDSDIEQISVIGAKTTRTTAAITNEYIEAQAPGIAPQNLLKDLPGVTVQTSDPYGMYELINTISIRGFNAGQLGVTVDGVPLESVNNSEGGTIMRYVLSENLAGVEVSPGSGDVSQPTQHALGGAIRYFSSDPEDEVGGKASFTVGSYNFQRSFIRVDTGELWDGGPTAYISGARLRSNTFEIDNATLSNDHVEAKIKQSWDDNSLTFRMTWDNRDDHDYMEYDLDGNPAAWWTILDGLTGDPEIDWMYYEYWRNGRRTWLYNLEGNFWLTENFNLKVTPYYEKKHGYAWFSVTPANAQSLYDSAIAGGRTDIEYEPNGIMAQRNGQRPGERYGTTVNAVWDISATNTLAFGGWYEDYDYDPNLPLQNSSLVDGTITNEIIGWSYDRHFSTQTANFYIKDTMRFLNDDLTVEVGAKALTVDRHFEGIANLTDYNSNTYRDFDVKNEDLFQPQAGVSYFVTPDTQVFANYAENYAGAPSAALVSTVFNPDISPEQSTNIDIGVRTSGEKWSGYLALYSIDYQDRIVSIASRNIQTISGSAYTNVGDMETYGAELSGEYRPDNQWKFTASLSYNSSKYKNDYFTYDADTDTDVLIPVEGKYIFDQPKVSGSLVAAWKGDNYFFNMDVKYTGSRWANAINTEETDAYTLVNGSVGWVGDDTGRFANMRFQLAFYNLLDEDYLSAISTSETDSGSYKMGTPRTLYASVEYTF</sequence>
<dbReference type="STRING" id="1656094.BFC18_14415"/>
<evidence type="ECO:0000256" key="3">
    <source>
        <dbReference type="ARBA" id="ARBA00022452"/>
    </source>
</evidence>
<evidence type="ECO:0000256" key="1">
    <source>
        <dbReference type="ARBA" id="ARBA00004571"/>
    </source>
</evidence>
<keyword evidence="2 12" id="KW-0813">Transport</keyword>
<feature type="domain" description="TonB-dependent receptor plug" evidence="17">
    <location>
        <begin position="55"/>
        <end position="165"/>
    </location>
</feature>
<gene>
    <name evidence="18" type="ORF">BFC18_14415</name>
</gene>
<keyword evidence="9 14" id="KW-0798">TonB box</keyword>
<dbReference type="PANTHER" id="PTHR32552">
    <property type="entry name" value="FERRICHROME IRON RECEPTOR-RELATED"/>
    <property type="match status" value="1"/>
</dbReference>
<keyword evidence="4" id="KW-0410">Iron transport</keyword>
<dbReference type="InterPro" id="IPR000531">
    <property type="entry name" value="Beta-barrel_TonB"/>
</dbReference>
<evidence type="ECO:0000256" key="15">
    <source>
        <dbReference type="SAM" id="SignalP"/>
    </source>
</evidence>
<proteinExistence type="inferred from homology"/>
<dbReference type="RefSeq" id="WP_070126003.1">
    <property type="nucleotide sequence ID" value="NZ_MDHN01000029.1"/>
</dbReference>
<evidence type="ECO:0000259" key="16">
    <source>
        <dbReference type="Pfam" id="PF00593"/>
    </source>
</evidence>
<evidence type="ECO:0000256" key="2">
    <source>
        <dbReference type="ARBA" id="ARBA00022448"/>
    </source>
</evidence>
<reference evidence="18 19" key="1">
    <citation type="submission" date="2016-08" db="EMBL/GenBank/DDBJ databases">
        <authorList>
            <person name="Seilhamer J.J."/>
        </authorList>
    </citation>
    <scope>NUCLEOTIDE SEQUENCE [LARGE SCALE GENOMIC DNA]</scope>
    <source>
        <strain evidence="18 19">KCTC 42603</strain>
    </source>
</reference>
<comment type="subcellular location">
    <subcellularLocation>
        <location evidence="1 12">Cell outer membrane</location>
        <topology evidence="1 12">Multi-pass membrane protein</topology>
    </subcellularLocation>
</comment>
<dbReference type="Gene3D" id="2.40.170.20">
    <property type="entry name" value="TonB-dependent receptor, beta-barrel domain"/>
    <property type="match status" value="1"/>
</dbReference>
<dbReference type="PANTHER" id="PTHR32552:SF89">
    <property type="entry name" value="CATECHOLATE SIDEROPHORE RECEPTOR FIU"/>
    <property type="match status" value="1"/>
</dbReference>
<evidence type="ECO:0000256" key="11">
    <source>
        <dbReference type="ARBA" id="ARBA00023237"/>
    </source>
</evidence>
<dbReference type="Gene3D" id="2.170.130.10">
    <property type="entry name" value="TonB-dependent receptor, plug domain"/>
    <property type="match status" value="1"/>
</dbReference>
<dbReference type="GO" id="GO:0015344">
    <property type="term" value="F:siderophore uptake transmembrane transporter activity"/>
    <property type="evidence" value="ECO:0007669"/>
    <property type="project" value="TreeGrafter"/>
</dbReference>
<dbReference type="InterPro" id="IPR037066">
    <property type="entry name" value="Plug_dom_sf"/>
</dbReference>
<evidence type="ECO:0000256" key="4">
    <source>
        <dbReference type="ARBA" id="ARBA00022496"/>
    </source>
</evidence>
<evidence type="ECO:0000256" key="5">
    <source>
        <dbReference type="ARBA" id="ARBA00022692"/>
    </source>
</evidence>